<dbReference type="EMBL" id="CP050831">
    <property type="protein sequence ID" value="QIU94109.1"/>
    <property type="molecule type" value="Genomic_DNA"/>
</dbReference>
<dbReference type="PROSITE" id="PS51257">
    <property type="entry name" value="PROKAR_LIPOPROTEIN"/>
    <property type="match status" value="1"/>
</dbReference>
<protein>
    <recommendedName>
        <fullName evidence="3">Lipoprotein</fullName>
    </recommendedName>
</protein>
<name>A0A6H0KLL2_9BACE</name>
<reference evidence="1 2" key="1">
    <citation type="submission" date="2020-03" db="EMBL/GenBank/DDBJ databases">
        <title>Genomic analysis of Bacteroides faecium CBA7301.</title>
        <authorList>
            <person name="Kim J."/>
            <person name="Roh S.W."/>
        </authorList>
    </citation>
    <scope>NUCLEOTIDE SEQUENCE [LARGE SCALE GENOMIC DNA]</scope>
    <source>
        <strain evidence="1 2">CBA7301</strain>
    </source>
</reference>
<proteinExistence type="predicted"/>
<keyword evidence="2" id="KW-1185">Reference proteome</keyword>
<accession>A0A6H0KLL2</accession>
<dbReference type="RefSeq" id="WP_167961815.1">
    <property type="nucleotide sequence ID" value="NZ_CP050831.1"/>
</dbReference>
<gene>
    <name evidence="1" type="ORF">BacF7301_08080</name>
</gene>
<evidence type="ECO:0000313" key="1">
    <source>
        <dbReference type="EMBL" id="QIU94109.1"/>
    </source>
</evidence>
<dbReference type="Proteomes" id="UP000501780">
    <property type="component" value="Chromosome"/>
</dbReference>
<dbReference type="AlphaFoldDB" id="A0A6H0KLL2"/>
<sequence>MLLKHWHFVLITFIVLTTSCGSDKDEPAVDSTPLFPVGKEFNVSLNIAPFLEVDEQPLGRSVTSSLPGGLYAVNVFWRGKSLTSFQPYASGLFDDPYRVEIGLIEGYTYRFDCSFLDYKDSPYGKVENDISLYGLPFSCSPSKGMDGHITNDLLISINPLNINQSFYQHIYKGEMLMKQDSTSIHPTVKRFFGSQQLEFLTPGTNTSVSISLKRAYYSLQFTTNELNPGDSIKITATDISPLYLLYSPDGISKSEERIISMYDISDYYTARLKEEETIGFTITYRPADEEEWHTIYADQSIKMKRNKKNIVKITKIDKYINDATISFDEDAEMEEVEQEIGE</sequence>
<evidence type="ECO:0000313" key="2">
    <source>
        <dbReference type="Proteomes" id="UP000501780"/>
    </source>
</evidence>
<dbReference type="KEGG" id="bfc:BacF7301_08080"/>
<organism evidence="1 2">
    <name type="scientific">Bacteroides faecium</name>
    <dbReference type="NCBI Taxonomy" id="2715212"/>
    <lineage>
        <taxon>Bacteria</taxon>
        <taxon>Pseudomonadati</taxon>
        <taxon>Bacteroidota</taxon>
        <taxon>Bacteroidia</taxon>
        <taxon>Bacteroidales</taxon>
        <taxon>Bacteroidaceae</taxon>
        <taxon>Bacteroides</taxon>
    </lineage>
</organism>
<evidence type="ECO:0008006" key="3">
    <source>
        <dbReference type="Google" id="ProtNLM"/>
    </source>
</evidence>